<dbReference type="GeneID" id="24133442"/>
<dbReference type="PROSITE" id="PS50089">
    <property type="entry name" value="ZF_RING_2"/>
    <property type="match status" value="2"/>
</dbReference>
<dbReference type="InterPro" id="IPR042862">
    <property type="entry name" value="RNF32"/>
</dbReference>
<evidence type="ECO:0000256" key="5">
    <source>
        <dbReference type="SAM" id="MobiDB-lite"/>
    </source>
</evidence>
<dbReference type="GO" id="GO:0008270">
    <property type="term" value="F:zinc ion binding"/>
    <property type="evidence" value="ECO:0007669"/>
    <property type="project" value="UniProtKB-KW"/>
</dbReference>
<keyword evidence="2 4" id="KW-0863">Zinc-finger</keyword>
<dbReference type="VEuPathDB" id="FungiDB:SPRG_11405"/>
<evidence type="ECO:0000256" key="4">
    <source>
        <dbReference type="PROSITE-ProRule" id="PRU00322"/>
    </source>
</evidence>
<accession>A0A067C9I3</accession>
<dbReference type="Proteomes" id="UP000030745">
    <property type="component" value="Unassembled WGS sequence"/>
</dbReference>
<keyword evidence="9" id="KW-1185">Reference proteome</keyword>
<dbReference type="OrthoDB" id="8062037at2759"/>
<dbReference type="Gene3D" id="3.30.40.10">
    <property type="entry name" value="Zinc/RING finger domain, C3HC4 (zinc finger)"/>
    <property type="match status" value="2"/>
</dbReference>
<dbReference type="KEGG" id="spar:SPRG_11405"/>
<dbReference type="PROSITE" id="PS01358">
    <property type="entry name" value="ZF_RANBP2_1"/>
    <property type="match status" value="1"/>
</dbReference>
<name>A0A067C9I3_SAPPC</name>
<dbReference type="RefSeq" id="XP_012205797.1">
    <property type="nucleotide sequence ID" value="XM_012350407.1"/>
</dbReference>
<organism evidence="8 9">
    <name type="scientific">Saprolegnia parasitica (strain CBS 223.65)</name>
    <dbReference type="NCBI Taxonomy" id="695850"/>
    <lineage>
        <taxon>Eukaryota</taxon>
        <taxon>Sar</taxon>
        <taxon>Stramenopiles</taxon>
        <taxon>Oomycota</taxon>
        <taxon>Saprolegniomycetes</taxon>
        <taxon>Saprolegniales</taxon>
        <taxon>Saprolegniaceae</taxon>
        <taxon>Saprolegnia</taxon>
    </lineage>
</organism>
<evidence type="ECO:0000259" key="7">
    <source>
        <dbReference type="PROSITE" id="PS50199"/>
    </source>
</evidence>
<evidence type="ECO:0000256" key="1">
    <source>
        <dbReference type="ARBA" id="ARBA00022723"/>
    </source>
</evidence>
<gene>
    <name evidence="8" type="ORF">SPRG_11405</name>
</gene>
<keyword evidence="3" id="KW-0862">Zinc</keyword>
<evidence type="ECO:0000313" key="9">
    <source>
        <dbReference type="Proteomes" id="UP000030745"/>
    </source>
</evidence>
<dbReference type="InterPro" id="IPR013083">
    <property type="entry name" value="Znf_RING/FYVE/PHD"/>
</dbReference>
<dbReference type="STRING" id="695850.A0A067C9I3"/>
<evidence type="ECO:0000256" key="3">
    <source>
        <dbReference type="ARBA" id="ARBA00022833"/>
    </source>
</evidence>
<dbReference type="PANTHER" id="PTHR14991">
    <property type="entry name" value="RING FINGER PROTEIN 32"/>
    <property type="match status" value="1"/>
</dbReference>
<feature type="region of interest" description="Disordered" evidence="5">
    <location>
        <begin position="35"/>
        <end position="54"/>
    </location>
</feature>
<dbReference type="PANTHER" id="PTHR14991:SF0">
    <property type="entry name" value="RING FINGER PROTEIN 32"/>
    <property type="match status" value="1"/>
</dbReference>
<protein>
    <recommendedName>
        <fullName evidence="10">RanBP-type and C3HC4-type zinc finger-containing protein 1</fullName>
    </recommendedName>
</protein>
<evidence type="ECO:0008006" key="10">
    <source>
        <dbReference type="Google" id="ProtNLM"/>
    </source>
</evidence>
<dbReference type="PROSITE" id="PS50199">
    <property type="entry name" value="ZF_RANBP2_2"/>
    <property type="match status" value="1"/>
</dbReference>
<evidence type="ECO:0000256" key="2">
    <source>
        <dbReference type="ARBA" id="ARBA00022771"/>
    </source>
</evidence>
<sequence length="396" mass="44123">MKRDPAKRRATGAATTTLTNAAALQDHLMRSLDLRLPPPRLRRPKPSPATSTAANTVVKATASVCDPSSEYRRVWVCDECTLENHDDVARCTACRAFKPVARRPRLTLAQKKGLMPGPPPRLNNNQWEDVEQQAEARGDAVYPCSICREPFGVSPKVLLSCSHVFHQACLTSFERFLRTTDRVCPLCRKQNYEKKPHEPANRSIAASARVGFRCDDASPKTLSHLCDAQARIRGWLARRRYPSLLAHYYKQGNGDPRRRSLFYASKVSAISSRIVRAMKARADSIDALLAEFDESMSRSRAIFSGETNQETANGKVASQWTTALAKATARNEAECPICLNAMSAKAVTLLSCSHVLHAECLVAFESFNIYEVHLCPVCRGHYESRRLHCDMSSFAD</sequence>
<reference evidence="8 9" key="1">
    <citation type="journal article" date="2013" name="PLoS Genet.">
        <title>Distinctive expansion of potential virulence genes in the genome of the oomycete fish pathogen Saprolegnia parasitica.</title>
        <authorList>
            <person name="Jiang R.H."/>
            <person name="de Bruijn I."/>
            <person name="Haas B.J."/>
            <person name="Belmonte R."/>
            <person name="Lobach L."/>
            <person name="Christie J."/>
            <person name="van den Ackerveken G."/>
            <person name="Bottin A."/>
            <person name="Bulone V."/>
            <person name="Diaz-Moreno S.M."/>
            <person name="Dumas B."/>
            <person name="Fan L."/>
            <person name="Gaulin E."/>
            <person name="Govers F."/>
            <person name="Grenville-Briggs L.J."/>
            <person name="Horner N.R."/>
            <person name="Levin J.Z."/>
            <person name="Mammella M."/>
            <person name="Meijer H.J."/>
            <person name="Morris P."/>
            <person name="Nusbaum C."/>
            <person name="Oome S."/>
            <person name="Phillips A.J."/>
            <person name="van Rooyen D."/>
            <person name="Rzeszutek E."/>
            <person name="Saraiva M."/>
            <person name="Secombes C.J."/>
            <person name="Seidl M.F."/>
            <person name="Snel B."/>
            <person name="Stassen J.H."/>
            <person name="Sykes S."/>
            <person name="Tripathy S."/>
            <person name="van den Berg H."/>
            <person name="Vega-Arreguin J.C."/>
            <person name="Wawra S."/>
            <person name="Young S.K."/>
            <person name="Zeng Q."/>
            <person name="Dieguez-Uribeondo J."/>
            <person name="Russ C."/>
            <person name="Tyler B.M."/>
            <person name="van West P."/>
        </authorList>
    </citation>
    <scope>NUCLEOTIDE SEQUENCE [LARGE SCALE GENOMIC DNA]</scope>
    <source>
        <strain evidence="8 9">CBS 223.65</strain>
    </source>
</reference>
<dbReference type="SUPFAM" id="SSF57850">
    <property type="entry name" value="RING/U-box"/>
    <property type="match status" value="2"/>
</dbReference>
<dbReference type="Pfam" id="PF13639">
    <property type="entry name" value="zf-RING_2"/>
    <property type="match status" value="2"/>
</dbReference>
<dbReference type="InterPro" id="IPR001841">
    <property type="entry name" value="Znf_RING"/>
</dbReference>
<feature type="domain" description="RING-type" evidence="6">
    <location>
        <begin position="144"/>
        <end position="188"/>
    </location>
</feature>
<feature type="domain" description="RanBP2-type" evidence="7">
    <location>
        <begin position="75"/>
        <end position="100"/>
    </location>
</feature>
<dbReference type="InterPro" id="IPR001876">
    <property type="entry name" value="Znf_RanBP2"/>
</dbReference>
<feature type="domain" description="RING-type" evidence="6">
    <location>
        <begin position="335"/>
        <end position="379"/>
    </location>
</feature>
<proteinExistence type="predicted"/>
<dbReference type="AlphaFoldDB" id="A0A067C9I3"/>
<dbReference type="OMA" id="PQENDWD"/>
<dbReference type="PROSITE" id="PS50096">
    <property type="entry name" value="IQ"/>
    <property type="match status" value="1"/>
</dbReference>
<dbReference type="EMBL" id="KK583253">
    <property type="protein sequence ID" value="KDO23482.1"/>
    <property type="molecule type" value="Genomic_DNA"/>
</dbReference>
<keyword evidence="1" id="KW-0479">Metal-binding</keyword>
<evidence type="ECO:0000259" key="6">
    <source>
        <dbReference type="PROSITE" id="PS50089"/>
    </source>
</evidence>
<dbReference type="SMART" id="SM00184">
    <property type="entry name" value="RING"/>
    <property type="match status" value="2"/>
</dbReference>
<evidence type="ECO:0000313" key="8">
    <source>
        <dbReference type="EMBL" id="KDO23482.1"/>
    </source>
</evidence>
<dbReference type="CDD" id="cd16677">
    <property type="entry name" value="RING-H2_RNF32_rpt1"/>
    <property type="match status" value="1"/>
</dbReference>
<dbReference type="Gene3D" id="4.10.1060.10">
    <property type="entry name" value="Zinc finger, RanBP2-type"/>
    <property type="match status" value="1"/>
</dbReference>